<evidence type="ECO:0000256" key="3">
    <source>
        <dbReference type="ARBA" id="ARBA00022692"/>
    </source>
</evidence>
<reference evidence="7 8" key="3">
    <citation type="submission" date="2023-06" db="EMBL/GenBank/DDBJ databases">
        <authorList>
            <person name="Zeman M."/>
            <person name="Kubasova T."/>
            <person name="Jahodarova E."/>
            <person name="Nykrynova M."/>
            <person name="Rychlik I."/>
        </authorList>
    </citation>
    <scope>NUCLEOTIDE SEQUENCE [LARGE SCALE GENOMIC DNA]</scope>
    <source>
        <strain evidence="7 8">ET340</strain>
    </source>
</reference>
<feature type="transmembrane region" description="Helical" evidence="6">
    <location>
        <begin position="251"/>
        <end position="270"/>
    </location>
</feature>
<evidence type="ECO:0000256" key="4">
    <source>
        <dbReference type="ARBA" id="ARBA00022989"/>
    </source>
</evidence>
<comment type="caution">
    <text evidence="7">The sequence shown here is derived from an EMBL/GenBank/DDBJ whole genome shotgun (WGS) entry which is preliminary data.</text>
</comment>
<dbReference type="RefSeq" id="WP_242956141.1">
    <property type="nucleotide sequence ID" value="NZ_JAUDCL010000020.1"/>
</dbReference>
<evidence type="ECO:0000256" key="2">
    <source>
        <dbReference type="ARBA" id="ARBA00022475"/>
    </source>
</evidence>
<evidence type="ECO:0000313" key="7">
    <source>
        <dbReference type="EMBL" id="MDM8201808.1"/>
    </source>
</evidence>
<keyword evidence="8" id="KW-1185">Reference proteome</keyword>
<dbReference type="CDD" id="cd06580">
    <property type="entry name" value="TM_PBP1_transp_TpRbsC_like"/>
    <property type="match status" value="1"/>
</dbReference>
<feature type="transmembrane region" description="Helical" evidence="6">
    <location>
        <begin position="21"/>
        <end position="45"/>
    </location>
</feature>
<dbReference type="Pfam" id="PF02653">
    <property type="entry name" value="BPD_transp_2"/>
    <property type="match status" value="1"/>
</dbReference>
<proteinExistence type="predicted"/>
<reference evidence="7 8" key="1">
    <citation type="submission" date="2023-06" db="EMBL/GenBank/DDBJ databases">
        <title>Identification and characterization of horizontal gene transfer across gut microbiota members of farm animals based on homology search.</title>
        <authorList>
            <person name="Schwarzerova J."/>
            <person name="Nykrynova M."/>
            <person name="Jureckova K."/>
            <person name="Cejkova D."/>
            <person name="Rychlik I."/>
        </authorList>
    </citation>
    <scope>NUCLEOTIDE SEQUENCE [LARGE SCALE GENOMIC DNA]</scope>
    <source>
        <strain evidence="7 8">ET340</strain>
    </source>
</reference>
<organism evidence="7 8">
    <name type="scientific">Allofournierella massiliensis</name>
    <dbReference type="NCBI Taxonomy" id="1650663"/>
    <lineage>
        <taxon>Bacteria</taxon>
        <taxon>Bacillati</taxon>
        <taxon>Bacillota</taxon>
        <taxon>Clostridia</taxon>
        <taxon>Eubacteriales</taxon>
        <taxon>Oscillospiraceae</taxon>
        <taxon>Allofournierella</taxon>
    </lineage>
</organism>
<feature type="transmembrane region" description="Helical" evidence="6">
    <location>
        <begin position="65"/>
        <end position="88"/>
    </location>
</feature>
<name>A0ABT7USF4_9FIRM</name>
<comment type="subcellular location">
    <subcellularLocation>
        <location evidence="1">Cell membrane</location>
        <topology evidence="1">Multi-pass membrane protein</topology>
    </subcellularLocation>
</comment>
<gene>
    <name evidence="7" type="ORF">QUW08_10985</name>
</gene>
<evidence type="ECO:0000313" key="8">
    <source>
        <dbReference type="Proteomes" id="UP001529380"/>
    </source>
</evidence>
<keyword evidence="5 6" id="KW-0472">Membrane</keyword>
<feature type="transmembrane region" description="Helical" evidence="6">
    <location>
        <begin position="152"/>
        <end position="172"/>
    </location>
</feature>
<keyword evidence="4 6" id="KW-1133">Transmembrane helix</keyword>
<evidence type="ECO:0000256" key="1">
    <source>
        <dbReference type="ARBA" id="ARBA00004651"/>
    </source>
</evidence>
<dbReference type="PANTHER" id="PTHR47089:SF1">
    <property type="entry name" value="GUANOSINE ABC TRANSPORTER PERMEASE PROTEIN NUPP"/>
    <property type="match status" value="1"/>
</dbReference>
<feature type="transmembrane region" description="Helical" evidence="6">
    <location>
        <begin position="201"/>
        <end position="221"/>
    </location>
</feature>
<sequence length="361" mass="38270">METKVKKPLFALDKKKLQETGLSLLITLIALVMALVVGALVIWAFGSNPIEAYGALWRGAFGTGIAFTVTLGKAVPVMLTGLAVAIAFRCSVFNIGAEGQLLIGAMCAALVGAYVHLPMVLHLPLTILASMVGGMIWAFFPAVLKLKGNVNVVISTIMFNYIAQYLISYLILGPFKGPGESPATATIDETAQLPDLLPKPYVLNLGFVLALVAVVAVYIILNRTSLGYEMRAVGFNPNASRTNGINVNRNMFLALLISGALAGLAGGIEVTGSLDKIVNNFSANYGFNGIPVALMAHNNPFAIIFSALLIGAMRSGSAMMQSSAGISKNMVDVIQGLIIVFLCAEHVIRYYIKRMGGKKNA</sequence>
<feature type="transmembrane region" description="Helical" evidence="6">
    <location>
        <begin position="290"/>
        <end position="312"/>
    </location>
</feature>
<accession>A0ABT7USF4</accession>
<reference evidence="8" key="2">
    <citation type="submission" date="2023-06" db="EMBL/GenBank/DDBJ databases">
        <title>Identification and characterization of horizontal gene transfer across gut microbiota members of farm animals based on homology search.</title>
        <authorList>
            <person name="Zeman M."/>
            <person name="Kubasova T."/>
            <person name="Jahodarova E."/>
            <person name="Nykrynova M."/>
            <person name="Rychlik I."/>
        </authorList>
    </citation>
    <scope>NUCLEOTIDE SEQUENCE [LARGE SCALE GENOMIC DNA]</scope>
    <source>
        <strain evidence="8">ET340</strain>
    </source>
</reference>
<evidence type="ECO:0000256" key="6">
    <source>
        <dbReference type="SAM" id="Phobius"/>
    </source>
</evidence>
<dbReference type="InterPro" id="IPR001851">
    <property type="entry name" value="ABC_transp_permease"/>
</dbReference>
<keyword evidence="3 6" id="KW-0812">Transmembrane</keyword>
<evidence type="ECO:0000256" key="5">
    <source>
        <dbReference type="ARBA" id="ARBA00023136"/>
    </source>
</evidence>
<feature type="transmembrane region" description="Helical" evidence="6">
    <location>
        <begin position="123"/>
        <end position="140"/>
    </location>
</feature>
<keyword evidence="2" id="KW-1003">Cell membrane</keyword>
<dbReference type="EMBL" id="JAUDCL010000020">
    <property type="protein sequence ID" value="MDM8201808.1"/>
    <property type="molecule type" value="Genomic_DNA"/>
</dbReference>
<protein>
    <submittedName>
        <fullName evidence="7">ABC transporter permease</fullName>
    </submittedName>
</protein>
<feature type="transmembrane region" description="Helical" evidence="6">
    <location>
        <begin position="100"/>
        <end position="117"/>
    </location>
</feature>
<dbReference type="PANTHER" id="PTHR47089">
    <property type="entry name" value="ABC TRANSPORTER, PERMEASE PROTEIN"/>
    <property type="match status" value="1"/>
</dbReference>
<dbReference type="Proteomes" id="UP001529380">
    <property type="component" value="Unassembled WGS sequence"/>
</dbReference>